<evidence type="ECO:0000313" key="6">
    <source>
        <dbReference type="EMBL" id="BCN32093.1"/>
    </source>
</evidence>
<dbReference type="InterPro" id="IPR006480">
    <property type="entry name" value="Phage_holin_4_1"/>
</dbReference>
<keyword evidence="3 5" id="KW-1133">Transmembrane helix</keyword>
<evidence type="ECO:0000256" key="3">
    <source>
        <dbReference type="ARBA" id="ARBA00022989"/>
    </source>
</evidence>
<keyword evidence="2 5" id="KW-0812">Transmembrane</keyword>
<organism evidence="6 7">
    <name type="scientific">Anaeromicropila herbilytica</name>
    <dbReference type="NCBI Taxonomy" id="2785025"/>
    <lineage>
        <taxon>Bacteria</taxon>
        <taxon>Bacillati</taxon>
        <taxon>Bacillota</taxon>
        <taxon>Clostridia</taxon>
        <taxon>Lachnospirales</taxon>
        <taxon>Lachnospiraceae</taxon>
        <taxon>Anaeromicropila</taxon>
    </lineage>
</organism>
<sequence length="92" mass="10506">MLSCIIILAIIDMIFSFNALFLVPESLLEYLKIDHIGLCEFFCVLFVLYEAISCMKNAMLCGLPMPKKVKTKLEQFSNEMTNEMSAKESEVK</sequence>
<name>A0A7R7IFF8_9FIRM</name>
<proteinExistence type="predicted"/>
<keyword evidence="4 5" id="KW-0472">Membrane</keyword>
<evidence type="ECO:0000256" key="2">
    <source>
        <dbReference type="ARBA" id="ARBA00022692"/>
    </source>
</evidence>
<dbReference type="GO" id="GO:0016020">
    <property type="term" value="C:membrane"/>
    <property type="evidence" value="ECO:0007669"/>
    <property type="project" value="UniProtKB-SubCell"/>
</dbReference>
<evidence type="ECO:0000256" key="1">
    <source>
        <dbReference type="ARBA" id="ARBA00004141"/>
    </source>
</evidence>
<dbReference type="AlphaFoldDB" id="A0A7R7IFF8"/>
<protein>
    <submittedName>
        <fullName evidence="6">Uncharacterized protein</fullName>
    </submittedName>
</protein>
<dbReference type="EMBL" id="AP024169">
    <property type="protein sequence ID" value="BCN32093.1"/>
    <property type="molecule type" value="Genomic_DNA"/>
</dbReference>
<dbReference type="Pfam" id="PF05105">
    <property type="entry name" value="Phage_holin_4_1"/>
    <property type="match status" value="1"/>
</dbReference>
<keyword evidence="7" id="KW-1185">Reference proteome</keyword>
<feature type="transmembrane region" description="Helical" evidence="5">
    <location>
        <begin position="5"/>
        <end position="23"/>
    </location>
</feature>
<accession>A0A7R7IFF8</accession>
<dbReference type="Proteomes" id="UP000595897">
    <property type="component" value="Chromosome"/>
</dbReference>
<gene>
    <name evidence="6" type="ORF">bsdtb5_33880</name>
</gene>
<evidence type="ECO:0000256" key="5">
    <source>
        <dbReference type="SAM" id="Phobius"/>
    </source>
</evidence>
<dbReference type="KEGG" id="ahb:bsdtb5_33880"/>
<evidence type="ECO:0000313" key="7">
    <source>
        <dbReference type="Proteomes" id="UP000595897"/>
    </source>
</evidence>
<reference evidence="6 7" key="1">
    <citation type="submission" date="2020-11" db="EMBL/GenBank/DDBJ databases">
        <title>Draft genome sequencing of a Lachnospiraceae strain isolated from anoxic soil subjected to BSD treatment.</title>
        <authorList>
            <person name="Uek A."/>
            <person name="Tonouchi A."/>
        </authorList>
    </citation>
    <scope>NUCLEOTIDE SEQUENCE [LARGE SCALE GENOMIC DNA]</scope>
    <source>
        <strain evidence="6 7">TB5</strain>
    </source>
</reference>
<evidence type="ECO:0000256" key="4">
    <source>
        <dbReference type="ARBA" id="ARBA00023136"/>
    </source>
</evidence>
<feature type="transmembrane region" description="Helical" evidence="5">
    <location>
        <begin position="35"/>
        <end position="52"/>
    </location>
</feature>
<comment type="subcellular location">
    <subcellularLocation>
        <location evidence="1">Membrane</location>
        <topology evidence="1">Multi-pass membrane protein</topology>
    </subcellularLocation>
</comment>